<evidence type="ECO:0000313" key="2">
    <source>
        <dbReference type="Proteomes" id="UP000003789"/>
    </source>
</evidence>
<sequence length="56" mass="6252">MDELKGITVELDKEVQKAKGNMFASKLIAPLRLVLVWMNGVNQKLAELEQRGGGHF</sequence>
<accession>Q1Z9E0</accession>
<dbReference type="AlphaFoldDB" id="Q1Z9E0"/>
<protein>
    <submittedName>
        <fullName evidence="1">Uncharacterized protein</fullName>
    </submittedName>
</protein>
<dbReference type="Proteomes" id="UP000003789">
    <property type="component" value="Unassembled WGS sequence"/>
</dbReference>
<organism evidence="1 2">
    <name type="scientific">Photobacterium profundum 3TCK</name>
    <dbReference type="NCBI Taxonomy" id="314280"/>
    <lineage>
        <taxon>Bacteria</taxon>
        <taxon>Pseudomonadati</taxon>
        <taxon>Pseudomonadota</taxon>
        <taxon>Gammaproteobacteria</taxon>
        <taxon>Vibrionales</taxon>
        <taxon>Vibrionaceae</taxon>
        <taxon>Photobacterium</taxon>
    </lineage>
</organism>
<name>Q1Z9E0_9GAMM</name>
<dbReference type="RefSeq" id="WP_006231930.1">
    <property type="nucleotide sequence ID" value="NZ_CH724135.1"/>
</dbReference>
<proteinExistence type="predicted"/>
<dbReference type="HOGENOM" id="CLU_3010331_0_0_6"/>
<dbReference type="EMBL" id="AAPH01000002">
    <property type="protein sequence ID" value="EAS44818.1"/>
    <property type="molecule type" value="Genomic_DNA"/>
</dbReference>
<comment type="caution">
    <text evidence="1">The sequence shown here is derived from an EMBL/GenBank/DDBJ whole genome shotgun (WGS) entry which is preliminary data.</text>
</comment>
<evidence type="ECO:0000313" key="1">
    <source>
        <dbReference type="EMBL" id="EAS44818.1"/>
    </source>
</evidence>
<reference evidence="1 2" key="1">
    <citation type="submission" date="2006-03" db="EMBL/GenBank/DDBJ databases">
        <authorList>
            <person name="Bartlett D.H."/>
            <person name="Valle G."/>
            <person name="Lauro F.M."/>
            <person name="Vezzi A."/>
            <person name="Simonato F."/>
            <person name="Eloe E."/>
            <person name="Vitulo N."/>
            <person name="Stratton T.K."/>
            <person name="D'angelo M."/>
            <person name="Ferriera S."/>
            <person name="Johnson J."/>
            <person name="Kravitz S."/>
            <person name="Beeson K."/>
            <person name="Sutton G."/>
            <person name="Rogers Y."/>
            <person name="Friedman R."/>
            <person name="Frazier M."/>
            <person name="Venter J.C."/>
        </authorList>
    </citation>
    <scope>NUCLEOTIDE SEQUENCE [LARGE SCALE GENOMIC DNA]</scope>
    <source>
        <strain evidence="1 2">3TCK</strain>
    </source>
</reference>
<gene>
    <name evidence="1" type="ORF">P3TCK_20080</name>
</gene>